<dbReference type="AlphaFoldDB" id="A0AAD7XS95"/>
<keyword evidence="2" id="KW-1133">Transmembrane helix</keyword>
<keyword evidence="2" id="KW-0812">Transmembrane</keyword>
<dbReference type="PANTHER" id="PTHR10963">
    <property type="entry name" value="GLYCOSYL HYDROLASE-RELATED"/>
    <property type="match status" value="1"/>
</dbReference>
<comment type="caution">
    <text evidence="4">The sequence shown here is derived from an EMBL/GenBank/DDBJ whole genome shotgun (WGS) entry which is preliminary data.</text>
</comment>
<keyword evidence="5" id="KW-1185">Reference proteome</keyword>
<dbReference type="InterPro" id="IPR013320">
    <property type="entry name" value="ConA-like_dom_sf"/>
</dbReference>
<reference evidence="4" key="1">
    <citation type="submission" date="2023-01" db="EMBL/GenBank/DDBJ databases">
        <title>Metagenome sequencing of chrysophaentin producing Chrysophaeum taylorii.</title>
        <authorList>
            <person name="Davison J."/>
            <person name="Bewley C."/>
        </authorList>
    </citation>
    <scope>NUCLEOTIDE SEQUENCE</scope>
    <source>
        <strain evidence="4">NIES-1699</strain>
    </source>
</reference>
<dbReference type="PANTHER" id="PTHR10963:SF55">
    <property type="entry name" value="GLYCOSIDE HYDROLASE FAMILY 16 PROTEIN"/>
    <property type="match status" value="1"/>
</dbReference>
<evidence type="ECO:0000256" key="2">
    <source>
        <dbReference type="SAM" id="Phobius"/>
    </source>
</evidence>
<evidence type="ECO:0000313" key="5">
    <source>
        <dbReference type="Proteomes" id="UP001230188"/>
    </source>
</evidence>
<name>A0AAD7XS95_9STRA</name>
<gene>
    <name evidence="4" type="ORF">CTAYLR_008971</name>
</gene>
<evidence type="ECO:0000313" key="4">
    <source>
        <dbReference type="EMBL" id="KAJ8608975.1"/>
    </source>
</evidence>
<accession>A0AAD7XS95</accession>
<feature type="transmembrane region" description="Helical" evidence="2">
    <location>
        <begin position="339"/>
        <end position="360"/>
    </location>
</feature>
<dbReference type="SUPFAM" id="SSF49899">
    <property type="entry name" value="Concanavalin A-like lectins/glucanases"/>
    <property type="match status" value="1"/>
</dbReference>
<dbReference type="GO" id="GO:0005975">
    <property type="term" value="P:carbohydrate metabolic process"/>
    <property type="evidence" value="ECO:0007669"/>
    <property type="project" value="InterPro"/>
</dbReference>
<keyword evidence="2" id="KW-0472">Membrane</keyword>
<dbReference type="PROSITE" id="PS51762">
    <property type="entry name" value="GH16_2"/>
    <property type="match status" value="1"/>
</dbReference>
<feature type="domain" description="GH16" evidence="3">
    <location>
        <begin position="1"/>
        <end position="310"/>
    </location>
</feature>
<evidence type="ECO:0000256" key="1">
    <source>
        <dbReference type="ARBA" id="ARBA00006865"/>
    </source>
</evidence>
<proteinExistence type="inferred from homology"/>
<organism evidence="4 5">
    <name type="scientific">Chrysophaeum taylorii</name>
    <dbReference type="NCBI Taxonomy" id="2483200"/>
    <lineage>
        <taxon>Eukaryota</taxon>
        <taxon>Sar</taxon>
        <taxon>Stramenopiles</taxon>
        <taxon>Ochrophyta</taxon>
        <taxon>Pelagophyceae</taxon>
        <taxon>Pelagomonadales</taxon>
        <taxon>Pelagomonadaceae</taxon>
        <taxon>Chrysophaeum</taxon>
    </lineage>
</organism>
<dbReference type="EMBL" id="JAQMWT010000156">
    <property type="protein sequence ID" value="KAJ8608975.1"/>
    <property type="molecule type" value="Genomic_DNA"/>
</dbReference>
<comment type="similarity">
    <text evidence="1">Belongs to the glycosyl hydrolase 16 family.</text>
</comment>
<dbReference type="InterPro" id="IPR050546">
    <property type="entry name" value="Glycosyl_Hydrlase_16"/>
</dbReference>
<dbReference type="Gene3D" id="2.60.120.200">
    <property type="match status" value="1"/>
</dbReference>
<dbReference type="InterPro" id="IPR000757">
    <property type="entry name" value="Beta-glucanase-like"/>
</dbReference>
<dbReference type="GO" id="GO:0004553">
    <property type="term" value="F:hydrolase activity, hydrolyzing O-glycosyl compounds"/>
    <property type="evidence" value="ECO:0007669"/>
    <property type="project" value="InterPro"/>
</dbReference>
<dbReference type="Proteomes" id="UP001230188">
    <property type="component" value="Unassembled WGS sequence"/>
</dbReference>
<sequence length="382" mass="42154">MALVASARKEVLLFSDDFDRYEEAWHPDATIGTPGGFQEYVPEANYVQDGVLYIKPRLRGDLGGCDDDCGAIPPPVLSGKLSTKGSFSFAFGRVEVRARLPAGDWLRPGIGLESRDNAYGDWPRSGEIKIMESCGNRAAWGNGRVSSTVRSGPNGVAKMNATLANNRTFADAFVVFGLYWSDHELYVYYDDGQMHVFNRVPNYGVETTRRDDAGDEDVGSSPTAPYDQPFYLTLSLAVGEEEEEEDEDSYITDTAEKPWKMTDPFPQTSFYRNRGAWYPSWTTKTKGATNVSDDAALRIDSVRIWGLDGLTTFAKRDGLDHLLDTAVLLAATQKHRTRYLPLSVSALALALVVALLSVLLRVEPGSFRNDDDDDGTATVAWV</sequence>
<protein>
    <recommendedName>
        <fullName evidence="3">GH16 domain-containing protein</fullName>
    </recommendedName>
</protein>
<evidence type="ECO:0000259" key="3">
    <source>
        <dbReference type="PROSITE" id="PS51762"/>
    </source>
</evidence>